<dbReference type="PROSITE" id="PS50003">
    <property type="entry name" value="PH_DOMAIN"/>
    <property type="match status" value="1"/>
</dbReference>
<feature type="region of interest" description="Disordered" evidence="1">
    <location>
        <begin position="1"/>
        <end position="24"/>
    </location>
</feature>
<dbReference type="SUPFAM" id="SSF50729">
    <property type="entry name" value="PH domain-like"/>
    <property type="match status" value="1"/>
</dbReference>
<dbReference type="Proteomes" id="UP000319801">
    <property type="component" value="Unassembled WGS sequence"/>
</dbReference>
<name>A0A556VUP5_BAGYA</name>
<dbReference type="PANTHER" id="PTHR12752">
    <property type="entry name" value="PHOSPHOINOSITOL 3-PHOSPHATE-BINDING PROTEIN"/>
    <property type="match status" value="1"/>
</dbReference>
<evidence type="ECO:0000313" key="3">
    <source>
        <dbReference type="EMBL" id="TTR52333.1"/>
    </source>
</evidence>
<feature type="region of interest" description="Disordered" evidence="1">
    <location>
        <begin position="57"/>
        <end position="76"/>
    </location>
</feature>
<evidence type="ECO:0000313" key="4">
    <source>
        <dbReference type="Proteomes" id="UP000319801"/>
    </source>
</evidence>
<dbReference type="AlphaFoldDB" id="A0A556VUP5"/>
<proteinExistence type="predicted"/>
<dbReference type="EMBL" id="VCAZ01000272">
    <property type="protein sequence ID" value="TTR52333.1"/>
    <property type="molecule type" value="Genomic_DNA"/>
</dbReference>
<dbReference type="OrthoDB" id="43122at2759"/>
<accession>A0A556VUP5</accession>
<feature type="region of interest" description="Disordered" evidence="1">
    <location>
        <begin position="341"/>
        <end position="379"/>
    </location>
</feature>
<dbReference type="Pfam" id="PF00169">
    <property type="entry name" value="PH"/>
    <property type="match status" value="1"/>
</dbReference>
<dbReference type="InterPro" id="IPR011993">
    <property type="entry name" value="PH-like_dom_sf"/>
</dbReference>
<dbReference type="InterPro" id="IPR001849">
    <property type="entry name" value="PH_domain"/>
</dbReference>
<feature type="compositionally biased region" description="Basic and acidic residues" evidence="1">
    <location>
        <begin position="346"/>
        <end position="360"/>
    </location>
</feature>
<organism evidence="3 4">
    <name type="scientific">Bagarius yarrelli</name>
    <name type="common">Goonch</name>
    <name type="synonym">Bagrus yarrelli</name>
    <dbReference type="NCBI Taxonomy" id="175774"/>
    <lineage>
        <taxon>Eukaryota</taxon>
        <taxon>Metazoa</taxon>
        <taxon>Chordata</taxon>
        <taxon>Craniata</taxon>
        <taxon>Vertebrata</taxon>
        <taxon>Euteleostomi</taxon>
        <taxon>Actinopterygii</taxon>
        <taxon>Neopterygii</taxon>
        <taxon>Teleostei</taxon>
        <taxon>Ostariophysi</taxon>
        <taxon>Siluriformes</taxon>
        <taxon>Sisoridae</taxon>
        <taxon>Sisorinae</taxon>
        <taxon>Bagarius</taxon>
    </lineage>
</organism>
<dbReference type="Gene3D" id="2.30.29.30">
    <property type="entry name" value="Pleckstrin-homology domain (PH domain)/Phosphotyrosine-binding domain (PTB)"/>
    <property type="match status" value="1"/>
</dbReference>
<keyword evidence="4" id="KW-1185">Reference proteome</keyword>
<gene>
    <name evidence="3" type="ORF">Baya_16145</name>
</gene>
<evidence type="ECO:0000256" key="1">
    <source>
        <dbReference type="SAM" id="MobiDB-lite"/>
    </source>
</evidence>
<sequence>MVGRAYTARQRRHRGPAGRGGRGSGVSMGICCGCLPPQDVNQDEEEVPVHLEAISEEAEESFTAEESRSSSSSSSAQSALLQRVMWKSQGYSEYTLYPGQPFCSVTDSHNQRTTAFRHPVTGQISPENTDFFVQELGNSHMSKLPSELRPPSMVSESSVAVTSSTVDAPSGLKWTSSQLWKKRSLHQEEPQRPCSGERMALQADSREETVLGSIPLPSYVISPVEPEDHISRKFAFKASHTGMRSYIYSKNSVIGSQAEHGGMRTYYFSADTQEDMNGWIRAMNKAALMQSHSLKRVGGGSRARAQTSRSTRHTGDPGFKAVYAADGDANGVSLDLELCLEPPCPSEKRRTQRAERRRSVSEGSPVIRADRKTRAEEDEETLAQVEHWVKVQKGEPKSHVSEFPLPRCTPPLQPKLLMTESYQSLPKSSLAVRPPARPGAPDLPSDYKYAHDRLSHFRMSTDERMAAKEGMVWQLYEWQQRQRFRHGGSVVPSVLTVPDYVDASSFRNDAGSLAGSCLLHM</sequence>
<feature type="region of interest" description="Disordered" evidence="1">
    <location>
        <begin position="295"/>
        <end position="319"/>
    </location>
</feature>
<protein>
    <submittedName>
        <fullName evidence="3">Pleckstrin homology domain-containing family A member 7</fullName>
    </submittedName>
</protein>
<feature type="domain" description="PH" evidence="2">
    <location>
        <begin position="152"/>
        <end position="288"/>
    </location>
</feature>
<dbReference type="PANTHER" id="PTHR12752:SF4">
    <property type="entry name" value="PLECKSTRIN HOMOLOGY DOMAIN-CONTAINING FAMILY A MEMBER 7"/>
    <property type="match status" value="1"/>
</dbReference>
<comment type="caution">
    <text evidence="3">The sequence shown here is derived from an EMBL/GenBank/DDBJ whole genome shotgun (WGS) entry which is preliminary data.</text>
</comment>
<evidence type="ECO:0000259" key="2">
    <source>
        <dbReference type="PROSITE" id="PS50003"/>
    </source>
</evidence>
<reference evidence="3 4" key="1">
    <citation type="journal article" date="2019" name="Genome Biol. Evol.">
        <title>Whole-Genome Sequencing of the Giant Devil Catfish, Bagarius yarrelli.</title>
        <authorList>
            <person name="Jiang W."/>
            <person name="Lv Y."/>
            <person name="Cheng L."/>
            <person name="Yang K."/>
            <person name="Chao B."/>
            <person name="Wang X."/>
            <person name="Li Y."/>
            <person name="Pan X."/>
            <person name="You X."/>
            <person name="Zhang Y."/>
            <person name="Yang J."/>
            <person name="Li J."/>
            <person name="Zhang X."/>
            <person name="Liu S."/>
            <person name="Sun C."/>
            <person name="Yang J."/>
            <person name="Shi Q."/>
        </authorList>
    </citation>
    <scope>NUCLEOTIDE SEQUENCE [LARGE SCALE GENOMIC DNA]</scope>
    <source>
        <strain evidence="3">JWS20170419001</strain>
        <tissue evidence="3">Muscle</tissue>
    </source>
</reference>